<evidence type="ECO:0000313" key="3">
    <source>
        <dbReference type="Proteomes" id="UP001500620"/>
    </source>
</evidence>
<protein>
    <submittedName>
        <fullName evidence="2">Uncharacterized protein</fullName>
    </submittedName>
</protein>
<keyword evidence="1" id="KW-1133">Transmembrane helix</keyword>
<organism evidence="2 3">
    <name type="scientific">Dactylosporangium darangshiense</name>
    <dbReference type="NCBI Taxonomy" id="579108"/>
    <lineage>
        <taxon>Bacteria</taxon>
        <taxon>Bacillati</taxon>
        <taxon>Actinomycetota</taxon>
        <taxon>Actinomycetes</taxon>
        <taxon>Micromonosporales</taxon>
        <taxon>Micromonosporaceae</taxon>
        <taxon>Dactylosporangium</taxon>
    </lineage>
</organism>
<dbReference type="RefSeq" id="WP_345139456.1">
    <property type="nucleotide sequence ID" value="NZ_BAABAT010000050.1"/>
</dbReference>
<proteinExistence type="predicted"/>
<keyword evidence="3" id="KW-1185">Reference proteome</keyword>
<feature type="transmembrane region" description="Helical" evidence="1">
    <location>
        <begin position="66"/>
        <end position="87"/>
    </location>
</feature>
<sequence length="115" mass="12144">MAVDVSRAKRLVRELPGAFRLHTEADPRPANRRIAAVCAWAAALGLGGMAVALRAFVGLIAQYRAWYAPTVIAVGLLGLACTIAAFASLHHRRLPFALLGVASVSLTIGWIVTGL</sequence>
<gene>
    <name evidence="2" type="ORF">GCM10022255_097630</name>
</gene>
<comment type="caution">
    <text evidence="2">The sequence shown here is derived from an EMBL/GenBank/DDBJ whole genome shotgun (WGS) entry which is preliminary data.</text>
</comment>
<dbReference type="EMBL" id="BAABAT010000050">
    <property type="protein sequence ID" value="GAA4262125.1"/>
    <property type="molecule type" value="Genomic_DNA"/>
</dbReference>
<feature type="transmembrane region" description="Helical" evidence="1">
    <location>
        <begin position="94"/>
        <end position="112"/>
    </location>
</feature>
<accession>A0ABP8DR64</accession>
<name>A0ABP8DR64_9ACTN</name>
<feature type="transmembrane region" description="Helical" evidence="1">
    <location>
        <begin position="34"/>
        <end position="60"/>
    </location>
</feature>
<dbReference type="Proteomes" id="UP001500620">
    <property type="component" value="Unassembled WGS sequence"/>
</dbReference>
<evidence type="ECO:0000313" key="2">
    <source>
        <dbReference type="EMBL" id="GAA4262125.1"/>
    </source>
</evidence>
<reference evidence="3" key="1">
    <citation type="journal article" date="2019" name="Int. J. Syst. Evol. Microbiol.">
        <title>The Global Catalogue of Microorganisms (GCM) 10K type strain sequencing project: providing services to taxonomists for standard genome sequencing and annotation.</title>
        <authorList>
            <consortium name="The Broad Institute Genomics Platform"/>
            <consortium name="The Broad Institute Genome Sequencing Center for Infectious Disease"/>
            <person name="Wu L."/>
            <person name="Ma J."/>
        </authorList>
    </citation>
    <scope>NUCLEOTIDE SEQUENCE [LARGE SCALE GENOMIC DNA]</scope>
    <source>
        <strain evidence="3">JCM 17441</strain>
    </source>
</reference>
<keyword evidence="1" id="KW-0812">Transmembrane</keyword>
<keyword evidence="1" id="KW-0472">Membrane</keyword>
<evidence type="ECO:0000256" key="1">
    <source>
        <dbReference type="SAM" id="Phobius"/>
    </source>
</evidence>